<evidence type="ECO:0000313" key="6">
    <source>
        <dbReference type="EMBL" id="QFS49823.1"/>
    </source>
</evidence>
<dbReference type="FunFam" id="1.10.10.10:FF:000001">
    <property type="entry name" value="LysR family transcriptional regulator"/>
    <property type="match status" value="1"/>
</dbReference>
<gene>
    <name evidence="6" type="ORF">GXM_07317</name>
</gene>
<dbReference type="InterPro" id="IPR000847">
    <property type="entry name" value="LysR_HTH_N"/>
</dbReference>
<dbReference type="SUPFAM" id="SSF46785">
    <property type="entry name" value="Winged helix' DNA-binding domain"/>
    <property type="match status" value="1"/>
</dbReference>
<keyword evidence="2" id="KW-0805">Transcription regulation</keyword>
<dbReference type="GO" id="GO:0003677">
    <property type="term" value="F:DNA binding"/>
    <property type="evidence" value="ECO:0007669"/>
    <property type="project" value="UniProtKB-KW"/>
</dbReference>
<dbReference type="KEGG" id="nsh:GXM_07317"/>
<dbReference type="GO" id="GO:0032993">
    <property type="term" value="C:protein-DNA complex"/>
    <property type="evidence" value="ECO:0007669"/>
    <property type="project" value="TreeGrafter"/>
</dbReference>
<dbReference type="SUPFAM" id="SSF53850">
    <property type="entry name" value="Periplasmic binding protein-like II"/>
    <property type="match status" value="1"/>
</dbReference>
<dbReference type="EMBL" id="CP045227">
    <property type="protein sequence ID" value="QFS49823.1"/>
    <property type="molecule type" value="Genomic_DNA"/>
</dbReference>
<evidence type="ECO:0000256" key="4">
    <source>
        <dbReference type="ARBA" id="ARBA00023163"/>
    </source>
</evidence>
<dbReference type="Gene3D" id="1.10.10.10">
    <property type="entry name" value="Winged helix-like DNA-binding domain superfamily/Winged helix DNA-binding domain"/>
    <property type="match status" value="1"/>
</dbReference>
<keyword evidence="4" id="KW-0804">Transcription</keyword>
<dbReference type="Gene3D" id="3.40.190.10">
    <property type="entry name" value="Periplasmic binding protein-like II"/>
    <property type="match status" value="2"/>
</dbReference>
<evidence type="ECO:0000256" key="3">
    <source>
        <dbReference type="ARBA" id="ARBA00023125"/>
    </source>
</evidence>
<organism evidence="6 7">
    <name type="scientific">Nostoc sphaeroides CCNUC1</name>
    <dbReference type="NCBI Taxonomy" id="2653204"/>
    <lineage>
        <taxon>Bacteria</taxon>
        <taxon>Bacillati</taxon>
        <taxon>Cyanobacteriota</taxon>
        <taxon>Cyanophyceae</taxon>
        <taxon>Nostocales</taxon>
        <taxon>Nostocaceae</taxon>
        <taxon>Nostoc</taxon>
    </lineage>
</organism>
<keyword evidence="3" id="KW-0238">DNA-binding</keyword>
<name>A0A5P8WAK1_9NOSO</name>
<evidence type="ECO:0000256" key="1">
    <source>
        <dbReference type="ARBA" id="ARBA00009437"/>
    </source>
</evidence>
<dbReference type="PROSITE" id="PS50931">
    <property type="entry name" value="HTH_LYSR"/>
    <property type="match status" value="1"/>
</dbReference>
<dbReference type="InterPro" id="IPR036388">
    <property type="entry name" value="WH-like_DNA-bd_sf"/>
</dbReference>
<evidence type="ECO:0000256" key="2">
    <source>
        <dbReference type="ARBA" id="ARBA00023015"/>
    </source>
</evidence>
<dbReference type="PRINTS" id="PR00039">
    <property type="entry name" value="HTHLYSR"/>
</dbReference>
<reference evidence="6 7" key="1">
    <citation type="submission" date="2019-10" db="EMBL/GenBank/DDBJ databases">
        <title>Genomic and transcriptomic insights into the perfect genentic adaptation of a filamentous nitrogen-fixing cyanobacterium to rice fields.</title>
        <authorList>
            <person name="Chen Z."/>
        </authorList>
    </citation>
    <scope>NUCLEOTIDE SEQUENCE [LARGE SCALE GENOMIC DNA]</scope>
    <source>
        <strain evidence="6">CCNUC1</strain>
    </source>
</reference>
<dbReference type="InterPro" id="IPR036390">
    <property type="entry name" value="WH_DNA-bd_sf"/>
</dbReference>
<dbReference type="Pfam" id="PF00126">
    <property type="entry name" value="HTH_1"/>
    <property type="match status" value="1"/>
</dbReference>
<protein>
    <submittedName>
        <fullName evidence="6">LysR family transcriptional regulator</fullName>
    </submittedName>
</protein>
<dbReference type="InterPro" id="IPR005119">
    <property type="entry name" value="LysR_subst-bd"/>
</dbReference>
<keyword evidence="7" id="KW-1185">Reference proteome</keyword>
<dbReference type="PANTHER" id="PTHR30346">
    <property type="entry name" value="TRANSCRIPTIONAL DUAL REGULATOR HCAR-RELATED"/>
    <property type="match status" value="1"/>
</dbReference>
<dbReference type="Proteomes" id="UP000326678">
    <property type="component" value="Chromosome Gxm2"/>
</dbReference>
<dbReference type="GO" id="GO:0003700">
    <property type="term" value="F:DNA-binding transcription factor activity"/>
    <property type="evidence" value="ECO:0007669"/>
    <property type="project" value="InterPro"/>
</dbReference>
<dbReference type="AlphaFoldDB" id="A0A5P8WAK1"/>
<accession>A0A5P8WAK1</accession>
<evidence type="ECO:0000313" key="7">
    <source>
        <dbReference type="Proteomes" id="UP000326678"/>
    </source>
</evidence>
<dbReference type="RefSeq" id="WP_152591076.1">
    <property type="nucleotide sequence ID" value="NZ_CP045227.1"/>
</dbReference>
<sequence length="305" mass="35020">MELRHLRYFIAVAEELHFSRAAERLHIAQPPLSQQIQQLEAELGVELFQRKTKRQVQLTEAGQVFLQEAYQLFAQLEKAIDLTQRTGRGEKGQLRVGFTSLVTYDLLPVILRRFREQFLEVELVLQELTTTQQEQALFNRRIHVGFAHPPLEDNTLNQECIQQEGLIVALLETHFLARQENISVRELRDENFIMFPRHLGPGLYDQILSLCQQGNFSPKVTQEAIQMQTIIGLVSAGMGIAIVPSSLQNLQRAGVVYRTLEEKTPLVETAVVWREEDMTPVLREFLQIVRSVCGELISEKGDRLH</sequence>
<dbReference type="CDD" id="cd08414">
    <property type="entry name" value="PBP2_LTTR_aromatics_like"/>
    <property type="match status" value="1"/>
</dbReference>
<feature type="domain" description="HTH lysR-type" evidence="5">
    <location>
        <begin position="1"/>
        <end position="59"/>
    </location>
</feature>
<proteinExistence type="inferred from homology"/>
<comment type="similarity">
    <text evidence="1">Belongs to the LysR transcriptional regulatory family.</text>
</comment>
<evidence type="ECO:0000259" key="5">
    <source>
        <dbReference type="PROSITE" id="PS50931"/>
    </source>
</evidence>
<dbReference type="Pfam" id="PF03466">
    <property type="entry name" value="LysR_substrate"/>
    <property type="match status" value="1"/>
</dbReference>
<dbReference type="PANTHER" id="PTHR30346:SF0">
    <property type="entry name" value="HCA OPERON TRANSCRIPTIONAL ACTIVATOR HCAR"/>
    <property type="match status" value="1"/>
</dbReference>